<dbReference type="AlphaFoldDB" id="A0A1F8ATT5"/>
<keyword evidence="2" id="KW-0472">Membrane</keyword>
<evidence type="ECO:0008006" key="6">
    <source>
        <dbReference type="Google" id="ProtNLM"/>
    </source>
</evidence>
<name>A0A1F8ATT5_9BACT</name>
<comment type="caution">
    <text evidence="4">The sequence shown here is derived from an EMBL/GenBank/DDBJ whole genome shotgun (WGS) entry which is preliminary data.</text>
</comment>
<feature type="region of interest" description="Disordered" evidence="1">
    <location>
        <begin position="575"/>
        <end position="616"/>
    </location>
</feature>
<feature type="transmembrane region" description="Helical" evidence="2">
    <location>
        <begin position="171"/>
        <end position="189"/>
    </location>
</feature>
<dbReference type="EMBL" id="MGGW01000005">
    <property type="protein sequence ID" value="OGM55146.1"/>
    <property type="molecule type" value="Genomic_DNA"/>
</dbReference>
<feature type="transmembrane region" description="Helical" evidence="2">
    <location>
        <begin position="324"/>
        <end position="344"/>
    </location>
</feature>
<evidence type="ECO:0000256" key="1">
    <source>
        <dbReference type="SAM" id="MobiDB-lite"/>
    </source>
</evidence>
<protein>
    <recommendedName>
        <fullName evidence="6">Type IV secretion system protein</fullName>
    </recommendedName>
</protein>
<keyword evidence="2" id="KW-0812">Transmembrane</keyword>
<gene>
    <name evidence="4" type="ORF">A3E44_04475</name>
</gene>
<keyword evidence="3" id="KW-0732">Signal</keyword>
<evidence type="ECO:0000313" key="4">
    <source>
        <dbReference type="EMBL" id="OGM55146.1"/>
    </source>
</evidence>
<sequence length="616" mass="65754">MKKSVFIVLLAAFAFHTLFLPTTAIAQTWWEPSMGEFADRVAEPPDAEVYGERYTYAQTRWIIMSIIFWFIPMDVYRCLDVSDGIFETIPECADMFVPGSGAISSNKSPGALLSLASYADLLLNQKPASGLEYIASTAADLHLIPEANAQGFGYSSALVPARALWLATRNVAYTFLIFVIIIMAFLIMFRVQIAPRVVITIQSAIPKIAMVLILITFSYAIAGLLVDLAFLTQGIVVSIARASGLLDPTGAASFTFTRLQDINGGTIAYAWLTIIRSTLYGGIACVITRVPLLCNIMDFILSLILFLVIFITIFRIFWTLLKAYATLLIMIIAGPFIILGGLIAQQIGFTFWLKHVIANLSVFVMATFLVFAAHVFAWGMAPDGYYGVLQTWPMINPFYILSLAGVGGTGILPGFSFGDTATIGFLVGLATMIATPSLSQAAKNFILGIRGQYGGELLGAAALGAVVGKGFGGEAMGRFMRFGTSGGTLKGLIPGLSATSAVVGGAAGWVGGRFARTRAGGYVARATEPARTRISGAKTRFSTRLKGSAVLGSVVGGVGKFGTKAGTAAQWWRREVPGEEKEAGTPLAPFQMPKFGQKGKGSTTASKPVTKKEDVA</sequence>
<keyword evidence="2" id="KW-1133">Transmembrane helix</keyword>
<reference evidence="4 5" key="1">
    <citation type="journal article" date="2016" name="Nat. Commun.">
        <title>Thousands of microbial genomes shed light on interconnected biogeochemical processes in an aquifer system.</title>
        <authorList>
            <person name="Anantharaman K."/>
            <person name="Brown C.T."/>
            <person name="Hug L.A."/>
            <person name="Sharon I."/>
            <person name="Castelle C.J."/>
            <person name="Probst A.J."/>
            <person name="Thomas B.C."/>
            <person name="Singh A."/>
            <person name="Wilkins M.J."/>
            <person name="Karaoz U."/>
            <person name="Brodie E.L."/>
            <person name="Williams K.H."/>
            <person name="Hubbard S.S."/>
            <person name="Banfield J.F."/>
        </authorList>
    </citation>
    <scope>NUCLEOTIDE SEQUENCE [LARGE SCALE GENOMIC DNA]</scope>
</reference>
<feature type="chain" id="PRO_5009534951" description="Type IV secretion system protein" evidence="3">
    <location>
        <begin position="27"/>
        <end position="616"/>
    </location>
</feature>
<organism evidence="4 5">
    <name type="scientific">Candidatus Woesebacteria bacterium RIFCSPHIGHO2_12_FULL_41_24</name>
    <dbReference type="NCBI Taxonomy" id="1802510"/>
    <lineage>
        <taxon>Bacteria</taxon>
        <taxon>Candidatus Woeseibacteriota</taxon>
    </lineage>
</organism>
<feature type="transmembrane region" description="Helical" evidence="2">
    <location>
        <begin position="398"/>
        <end position="415"/>
    </location>
</feature>
<feature type="transmembrane region" description="Helical" evidence="2">
    <location>
        <begin position="356"/>
        <end position="378"/>
    </location>
</feature>
<feature type="transmembrane region" description="Helical" evidence="2">
    <location>
        <begin position="268"/>
        <end position="287"/>
    </location>
</feature>
<feature type="transmembrane region" description="Helical" evidence="2">
    <location>
        <begin position="422"/>
        <end position="441"/>
    </location>
</feature>
<evidence type="ECO:0000256" key="2">
    <source>
        <dbReference type="SAM" id="Phobius"/>
    </source>
</evidence>
<accession>A0A1F8ATT5</accession>
<dbReference type="Proteomes" id="UP000178603">
    <property type="component" value="Unassembled WGS sequence"/>
</dbReference>
<evidence type="ECO:0000256" key="3">
    <source>
        <dbReference type="SAM" id="SignalP"/>
    </source>
</evidence>
<feature type="transmembrane region" description="Helical" evidence="2">
    <location>
        <begin position="299"/>
        <end position="318"/>
    </location>
</feature>
<evidence type="ECO:0000313" key="5">
    <source>
        <dbReference type="Proteomes" id="UP000178603"/>
    </source>
</evidence>
<feature type="transmembrane region" description="Helical" evidence="2">
    <location>
        <begin position="209"/>
        <end position="231"/>
    </location>
</feature>
<proteinExistence type="predicted"/>
<feature type="signal peptide" evidence="3">
    <location>
        <begin position="1"/>
        <end position="26"/>
    </location>
</feature>